<dbReference type="EMBL" id="WRXO01000004">
    <property type="protein sequence ID" value="MVT42327.1"/>
    <property type="molecule type" value="Genomic_DNA"/>
</dbReference>
<gene>
    <name evidence="2" type="ORF">GO495_17175</name>
</gene>
<feature type="chain" id="PRO_5026913921" description="DUF4488 domain-containing protein" evidence="1">
    <location>
        <begin position="22"/>
        <end position="159"/>
    </location>
</feature>
<evidence type="ECO:0008006" key="4">
    <source>
        <dbReference type="Google" id="ProtNLM"/>
    </source>
</evidence>
<evidence type="ECO:0000313" key="3">
    <source>
        <dbReference type="Proteomes" id="UP000468388"/>
    </source>
</evidence>
<feature type="signal peptide" evidence="1">
    <location>
        <begin position="1"/>
        <end position="21"/>
    </location>
</feature>
<proteinExistence type="predicted"/>
<name>A0A6N8JAQ0_9BACT</name>
<sequence>MVRKLLFSSSLLLIICLHAQAQVTNADFHFLDRMEGKWLMRAKHSTFRENWVKVNDDVWQGTSWRIAEKDSVKQDEMKLLRTPEGLFYTIAAVKDPQTGQPLRFKIRVLKTVGFVAENLDSPYPQKITYRWKDDRHMDAHFEGKQEKTFSEIILQYIRE</sequence>
<evidence type="ECO:0000256" key="1">
    <source>
        <dbReference type="SAM" id="SignalP"/>
    </source>
</evidence>
<dbReference type="AlphaFoldDB" id="A0A6N8JAQ0"/>
<accession>A0A6N8JAQ0</accession>
<organism evidence="2 3">
    <name type="scientific">Chitinophaga oryziterrae</name>
    <dbReference type="NCBI Taxonomy" id="1031224"/>
    <lineage>
        <taxon>Bacteria</taxon>
        <taxon>Pseudomonadati</taxon>
        <taxon>Bacteroidota</taxon>
        <taxon>Chitinophagia</taxon>
        <taxon>Chitinophagales</taxon>
        <taxon>Chitinophagaceae</taxon>
        <taxon>Chitinophaga</taxon>
    </lineage>
</organism>
<evidence type="ECO:0000313" key="2">
    <source>
        <dbReference type="EMBL" id="MVT42327.1"/>
    </source>
</evidence>
<protein>
    <recommendedName>
        <fullName evidence="4">DUF4488 domain-containing protein</fullName>
    </recommendedName>
</protein>
<keyword evidence="3" id="KW-1185">Reference proteome</keyword>
<keyword evidence="1" id="KW-0732">Signal</keyword>
<dbReference type="OrthoDB" id="5382295at2"/>
<dbReference type="Proteomes" id="UP000468388">
    <property type="component" value="Unassembled WGS sequence"/>
</dbReference>
<reference evidence="2 3" key="1">
    <citation type="submission" date="2019-12" db="EMBL/GenBank/DDBJ databases">
        <title>The draft genomic sequence of strain Chitinophaga oryziterrae JCM 16595.</title>
        <authorList>
            <person name="Zhang X."/>
        </authorList>
    </citation>
    <scope>NUCLEOTIDE SEQUENCE [LARGE SCALE GENOMIC DNA]</scope>
    <source>
        <strain evidence="2 3">JCM 16595</strain>
    </source>
</reference>
<dbReference type="RefSeq" id="WP_157300949.1">
    <property type="nucleotide sequence ID" value="NZ_BAAAZB010000005.1"/>
</dbReference>
<comment type="caution">
    <text evidence="2">The sequence shown here is derived from an EMBL/GenBank/DDBJ whole genome shotgun (WGS) entry which is preliminary data.</text>
</comment>